<organism evidence="1 2">
    <name type="scientific">Anaeromicrobium sediminis</name>
    <dbReference type="NCBI Taxonomy" id="1478221"/>
    <lineage>
        <taxon>Bacteria</taxon>
        <taxon>Bacillati</taxon>
        <taxon>Bacillota</taxon>
        <taxon>Clostridia</taxon>
        <taxon>Peptostreptococcales</taxon>
        <taxon>Thermotaleaceae</taxon>
        <taxon>Anaeromicrobium</taxon>
    </lineage>
</organism>
<gene>
    <name evidence="1" type="ORF">CCE28_03600</name>
</gene>
<evidence type="ECO:0008006" key="3">
    <source>
        <dbReference type="Google" id="ProtNLM"/>
    </source>
</evidence>
<keyword evidence="2" id="KW-1185">Reference proteome</keyword>
<protein>
    <recommendedName>
        <fullName evidence="3">Universal stress protein UspA</fullName>
    </recommendedName>
</protein>
<dbReference type="PANTHER" id="PTHR45569:SF1">
    <property type="entry name" value="SENSOR PROTEIN KDPD"/>
    <property type="match status" value="1"/>
</dbReference>
<accession>A0A267MNZ7</accession>
<dbReference type="GO" id="GO:0000155">
    <property type="term" value="F:phosphorelay sensor kinase activity"/>
    <property type="evidence" value="ECO:0007669"/>
    <property type="project" value="TreeGrafter"/>
</dbReference>
<dbReference type="Proteomes" id="UP000216024">
    <property type="component" value="Unassembled WGS sequence"/>
</dbReference>
<dbReference type="GO" id="GO:0005886">
    <property type="term" value="C:plasma membrane"/>
    <property type="evidence" value="ECO:0007669"/>
    <property type="project" value="TreeGrafter"/>
</dbReference>
<dbReference type="InterPro" id="IPR052023">
    <property type="entry name" value="Histidine_kinase_KdpD"/>
</dbReference>
<dbReference type="RefSeq" id="WP_095131080.1">
    <property type="nucleotide sequence ID" value="NZ_NIBG01000002.1"/>
</dbReference>
<dbReference type="EMBL" id="NIBG01000002">
    <property type="protein sequence ID" value="PAB60638.1"/>
    <property type="molecule type" value="Genomic_DNA"/>
</dbReference>
<name>A0A267MNZ7_9FIRM</name>
<reference evidence="1 2" key="1">
    <citation type="submission" date="2017-06" db="EMBL/GenBank/DDBJ databases">
        <title>Draft genome sequence of anaerobic fermentative bacterium Anaeromicrobium sediminis DY2726D isolated from West Pacific Ocean sediments.</title>
        <authorList>
            <person name="Zeng X."/>
        </authorList>
    </citation>
    <scope>NUCLEOTIDE SEQUENCE [LARGE SCALE GENOMIC DNA]</scope>
    <source>
        <strain evidence="1 2">DY2726D</strain>
    </source>
</reference>
<dbReference type="PANTHER" id="PTHR45569">
    <property type="entry name" value="SENSOR PROTEIN KDPD"/>
    <property type="match status" value="1"/>
</dbReference>
<dbReference type="SUPFAM" id="SSF52402">
    <property type="entry name" value="Adenine nucleotide alpha hydrolases-like"/>
    <property type="match status" value="1"/>
</dbReference>
<comment type="caution">
    <text evidence="1">The sequence shown here is derived from an EMBL/GenBank/DDBJ whole genome shotgun (WGS) entry which is preliminary data.</text>
</comment>
<dbReference type="InterPro" id="IPR014729">
    <property type="entry name" value="Rossmann-like_a/b/a_fold"/>
</dbReference>
<sequence>MNTIKNIMVCVTQQKTCKRLIKKGVKIRDAHDGNLFVIHVAKEGCHFLNKKEDGDALEFLFDVAKSHGASLTVVRAQDILGTLRDLAVKNEIDLIILGESYENKQEKNMVNMLEESLPDGVGIEIVPVAS</sequence>
<proteinExistence type="predicted"/>
<dbReference type="Gene3D" id="3.40.50.620">
    <property type="entry name" value="HUPs"/>
    <property type="match status" value="1"/>
</dbReference>
<evidence type="ECO:0000313" key="1">
    <source>
        <dbReference type="EMBL" id="PAB60638.1"/>
    </source>
</evidence>
<dbReference type="OrthoDB" id="1707003at2"/>
<dbReference type="AlphaFoldDB" id="A0A267MNZ7"/>
<evidence type="ECO:0000313" key="2">
    <source>
        <dbReference type="Proteomes" id="UP000216024"/>
    </source>
</evidence>